<dbReference type="EMBL" id="BQNJ01000002">
    <property type="protein sequence ID" value="GKH02851.1"/>
    <property type="molecule type" value="Genomic_DNA"/>
</dbReference>
<accession>A0AA37JJN8</accession>
<reference evidence="1" key="1">
    <citation type="submission" date="2022-01" db="EMBL/GenBank/DDBJ databases">
        <title>Novel bile acid biosynthetic pathways are enriched in the microbiome of centenarians.</title>
        <authorList>
            <person name="Sato Y."/>
            <person name="Atarashi K."/>
            <person name="Plichta R.D."/>
            <person name="Arai Y."/>
            <person name="Sasajima S."/>
            <person name="Kearney M.S."/>
            <person name="Suda W."/>
            <person name="Takeshita K."/>
            <person name="Sasaki T."/>
            <person name="Okamoto S."/>
            <person name="Skelly N.A."/>
            <person name="Okamura Y."/>
            <person name="Vlamakis H."/>
            <person name="Li Y."/>
            <person name="Tanoue T."/>
            <person name="Takei H."/>
            <person name="Nittono H."/>
            <person name="Narushima S."/>
            <person name="Irie J."/>
            <person name="Itoh H."/>
            <person name="Moriya K."/>
            <person name="Sugiura Y."/>
            <person name="Suematsu M."/>
            <person name="Moritoki N."/>
            <person name="Shibata S."/>
            <person name="Littman R.D."/>
            <person name="Fischbach A.M."/>
            <person name="Uwamino Y."/>
            <person name="Inoue T."/>
            <person name="Honda A."/>
            <person name="Hattori M."/>
            <person name="Murai T."/>
            <person name="Xavier J.R."/>
            <person name="Hirose N."/>
            <person name="Honda K."/>
        </authorList>
    </citation>
    <scope>NUCLEOTIDE SEQUENCE</scope>
    <source>
        <strain evidence="1">CE91-St55</strain>
    </source>
</reference>
<proteinExistence type="predicted"/>
<evidence type="ECO:0000313" key="2">
    <source>
        <dbReference type="Proteomes" id="UP001055091"/>
    </source>
</evidence>
<organism evidence="1 2">
    <name type="scientific">Hungatella hathewayi</name>
    <dbReference type="NCBI Taxonomy" id="154046"/>
    <lineage>
        <taxon>Bacteria</taxon>
        <taxon>Bacillati</taxon>
        <taxon>Bacillota</taxon>
        <taxon>Clostridia</taxon>
        <taxon>Lachnospirales</taxon>
        <taxon>Lachnospiraceae</taxon>
        <taxon>Hungatella</taxon>
    </lineage>
</organism>
<dbReference type="AlphaFoldDB" id="A0AA37JJN8"/>
<sequence>MYEIRLTGGEEIKMHCEKSADEMLEWINMICEEGFEFMSCDQLDGKTVMIRVSEIRTITKL</sequence>
<gene>
    <name evidence="1" type="ORF">CE91St55_48320</name>
</gene>
<comment type="caution">
    <text evidence="1">The sequence shown here is derived from an EMBL/GenBank/DDBJ whole genome shotgun (WGS) entry which is preliminary data.</text>
</comment>
<evidence type="ECO:0000313" key="1">
    <source>
        <dbReference type="EMBL" id="GKH02851.1"/>
    </source>
</evidence>
<name>A0AA37JJN8_9FIRM</name>
<dbReference type="GeneID" id="93147865"/>
<protein>
    <submittedName>
        <fullName evidence="1">Uncharacterized protein</fullName>
    </submittedName>
</protein>
<dbReference type="Proteomes" id="UP001055091">
    <property type="component" value="Unassembled WGS sequence"/>
</dbReference>
<dbReference type="RefSeq" id="WP_006774094.1">
    <property type="nucleotide sequence ID" value="NZ_BQNJ01000002.1"/>
</dbReference>